<evidence type="ECO:0000256" key="1">
    <source>
        <dbReference type="ARBA" id="ARBA00006479"/>
    </source>
</evidence>
<protein>
    <submittedName>
        <fullName evidence="2">ROK family transcriptional regulator</fullName>
    </submittedName>
</protein>
<comment type="caution">
    <text evidence="2">The sequence shown here is derived from an EMBL/GenBank/DDBJ whole genome shotgun (WGS) entry which is preliminary data.</text>
</comment>
<dbReference type="CDD" id="cd00092">
    <property type="entry name" value="HTH_CRP"/>
    <property type="match status" value="1"/>
</dbReference>
<keyword evidence="3" id="KW-1185">Reference proteome</keyword>
<dbReference type="Pfam" id="PF13412">
    <property type="entry name" value="HTH_24"/>
    <property type="match status" value="1"/>
</dbReference>
<dbReference type="PANTHER" id="PTHR18964:SF149">
    <property type="entry name" value="BIFUNCTIONAL UDP-N-ACETYLGLUCOSAMINE 2-EPIMERASE_N-ACETYLMANNOSAMINE KINASE"/>
    <property type="match status" value="1"/>
</dbReference>
<dbReference type="EMBL" id="LGLV01000001">
    <property type="protein sequence ID" value="OBZ97525.1"/>
    <property type="molecule type" value="Genomic_DNA"/>
</dbReference>
<dbReference type="SUPFAM" id="SSF46785">
    <property type="entry name" value="Winged helix' DNA-binding domain"/>
    <property type="match status" value="1"/>
</dbReference>
<gene>
    <name evidence="2" type="ORF">ADU59_00455</name>
</gene>
<organism evidence="2 3">
    <name type="scientific">Pararhizobium polonicum</name>
    <dbReference type="NCBI Taxonomy" id="1612624"/>
    <lineage>
        <taxon>Bacteria</taxon>
        <taxon>Pseudomonadati</taxon>
        <taxon>Pseudomonadota</taxon>
        <taxon>Alphaproteobacteria</taxon>
        <taxon>Hyphomicrobiales</taxon>
        <taxon>Rhizobiaceae</taxon>
        <taxon>Rhizobium/Agrobacterium group</taxon>
        <taxon>Pararhizobium</taxon>
    </lineage>
</organism>
<dbReference type="Gene3D" id="1.10.10.10">
    <property type="entry name" value="Winged helix-like DNA-binding domain superfamily/Winged helix DNA-binding domain"/>
    <property type="match status" value="1"/>
</dbReference>
<dbReference type="Proteomes" id="UP000093111">
    <property type="component" value="Plasmid pF5.1a"/>
</dbReference>
<sequence length="353" mass="38640">MRFAPPNPLRIADRSSGLNALSVRSHNERLVLSLLLQNDTTTRLEIGERTGLSAQTVSVIVRSMEQEGLVVRGEAQRGRVGPPTTPLLLNPEGAYSVGVSIGYRTTHIVLVDFVGNVKYRKAVPHNVPGMFGDNASVAEEVKTAISSLSDERQIRIAGIGLGVPSTTDAQSHDELHHYLENAFQLPVFVQNDITAAAGGESLFGAARRLPDFLFFYLGAKLHSRLILNHQIYNGNSPLSFDVGVQDLEKELSSATERQRLWSYDDDWRDLGAVVDPWRDRCAETLVRSVQSLSQFVDIKTVVLSSFAPISILADLCRMLESRLPIKATIGKTYPAPKAVGAAGLAFSSRFMVD</sequence>
<dbReference type="AlphaFoldDB" id="A0A1C7P8A1"/>
<dbReference type="OrthoDB" id="49685at2"/>
<dbReference type="PANTHER" id="PTHR18964">
    <property type="entry name" value="ROK (REPRESSOR, ORF, KINASE) FAMILY"/>
    <property type="match status" value="1"/>
</dbReference>
<dbReference type="PATRIC" id="fig|1612624.7.peg.96"/>
<dbReference type="Gene3D" id="3.30.420.40">
    <property type="match status" value="2"/>
</dbReference>
<dbReference type="Pfam" id="PF00480">
    <property type="entry name" value="ROK"/>
    <property type="match status" value="1"/>
</dbReference>
<accession>A0A1C7P8A1</accession>
<name>A0A1C7P8A1_9HYPH</name>
<reference evidence="2 3" key="1">
    <citation type="journal article" date="2016" name="Syst. Appl. Microbiol.">
        <title>Pararhizobium polonicum sp. nov. isolated from tumors on stone fruit rootstocks.</title>
        <authorList>
            <person name="Pulawska J."/>
            <person name="Kuzmanovic N."/>
            <person name="Willems A."/>
            <person name="Pothier J.F."/>
        </authorList>
    </citation>
    <scope>NUCLEOTIDE SEQUENCE [LARGE SCALE GENOMIC DNA]</scope>
    <source>
        <strain evidence="2 3">F5.1</strain>
        <plasmid evidence="2">pF5.1a</plasmid>
    </source>
</reference>
<dbReference type="InterPro" id="IPR043129">
    <property type="entry name" value="ATPase_NBD"/>
</dbReference>
<dbReference type="InterPro" id="IPR036388">
    <property type="entry name" value="WH-like_DNA-bd_sf"/>
</dbReference>
<comment type="similarity">
    <text evidence="1">Belongs to the ROK (NagC/XylR) family.</text>
</comment>
<dbReference type="InterPro" id="IPR036390">
    <property type="entry name" value="WH_DNA-bd_sf"/>
</dbReference>
<dbReference type="InterPro" id="IPR000600">
    <property type="entry name" value="ROK"/>
</dbReference>
<evidence type="ECO:0000313" key="2">
    <source>
        <dbReference type="EMBL" id="OBZ97525.1"/>
    </source>
</evidence>
<dbReference type="SUPFAM" id="SSF53067">
    <property type="entry name" value="Actin-like ATPase domain"/>
    <property type="match status" value="1"/>
</dbReference>
<evidence type="ECO:0000313" key="3">
    <source>
        <dbReference type="Proteomes" id="UP000093111"/>
    </source>
</evidence>
<proteinExistence type="inferred from homology"/>
<geneLocation type="plasmid" evidence="3">
    <name>pf5.1a</name>
</geneLocation>
<keyword evidence="2" id="KW-0614">Plasmid</keyword>
<dbReference type="RefSeq" id="WP_068950652.1">
    <property type="nucleotide sequence ID" value="NZ_CM004502.1"/>
</dbReference>